<dbReference type="InterPro" id="IPR011333">
    <property type="entry name" value="SKP1/BTB/POZ_sf"/>
</dbReference>
<proteinExistence type="inferred from homology"/>
<evidence type="ECO:0000313" key="7">
    <source>
        <dbReference type="Proteomes" id="UP000278807"/>
    </source>
</evidence>
<keyword evidence="4" id="KW-0539">Nucleus</keyword>
<reference evidence="8" key="1">
    <citation type="submission" date="2017-02" db="UniProtKB">
        <authorList>
            <consortium name="WormBaseParasite"/>
        </authorList>
    </citation>
    <scope>IDENTIFICATION</scope>
</reference>
<dbReference type="SMART" id="SM00512">
    <property type="entry name" value="Skp1"/>
    <property type="match status" value="1"/>
</dbReference>
<dbReference type="CDD" id="cd18321">
    <property type="entry name" value="BTB_POZ_EloC"/>
    <property type="match status" value="1"/>
</dbReference>
<dbReference type="GO" id="GO:0006511">
    <property type="term" value="P:ubiquitin-dependent protein catabolic process"/>
    <property type="evidence" value="ECO:0007669"/>
    <property type="project" value="InterPro"/>
</dbReference>
<evidence type="ECO:0000256" key="2">
    <source>
        <dbReference type="ARBA" id="ARBA00009993"/>
    </source>
</evidence>
<evidence type="ECO:0000256" key="4">
    <source>
        <dbReference type="ARBA" id="ARBA00023242"/>
    </source>
</evidence>
<reference evidence="6 7" key="2">
    <citation type="submission" date="2018-11" db="EMBL/GenBank/DDBJ databases">
        <authorList>
            <consortium name="Pathogen Informatics"/>
        </authorList>
    </citation>
    <scope>NUCLEOTIDE SEQUENCE [LARGE SCALE GENOMIC DNA]</scope>
</reference>
<dbReference type="InterPro" id="IPR039948">
    <property type="entry name" value="ELC1"/>
</dbReference>
<accession>A0A0R3TMR1</accession>
<name>A0A0R3TMR1_RODNA</name>
<feature type="domain" description="SKP1 component POZ" evidence="5">
    <location>
        <begin position="25"/>
        <end position="86"/>
    </location>
</feature>
<evidence type="ECO:0000313" key="6">
    <source>
        <dbReference type="EMBL" id="VDO04642.1"/>
    </source>
</evidence>
<evidence type="ECO:0000256" key="1">
    <source>
        <dbReference type="ARBA" id="ARBA00004123"/>
    </source>
</evidence>
<dbReference type="InterPro" id="IPR016073">
    <property type="entry name" value="Skp1_comp_POZ"/>
</dbReference>
<gene>
    <name evidence="6" type="ORF">HNAJ_LOCUS8617</name>
</gene>
<evidence type="ECO:0000313" key="8">
    <source>
        <dbReference type="WBParaSite" id="HNAJ_0000862101-mRNA-1"/>
    </source>
</evidence>
<dbReference type="STRING" id="102285.A0A0R3TMR1"/>
<comment type="similarity">
    <text evidence="2">Belongs to the SKP1 family.</text>
</comment>
<dbReference type="Gene3D" id="3.30.710.10">
    <property type="entry name" value="Potassium Channel Kv1.1, Chain A"/>
    <property type="match status" value="1"/>
</dbReference>
<dbReference type="Proteomes" id="UP000278807">
    <property type="component" value="Unassembled WGS sequence"/>
</dbReference>
<keyword evidence="7" id="KW-1185">Reference proteome</keyword>
<evidence type="ECO:0000256" key="3">
    <source>
        <dbReference type="ARBA" id="ARBA00021347"/>
    </source>
</evidence>
<dbReference type="EMBL" id="UZAE01012339">
    <property type="protein sequence ID" value="VDO04642.1"/>
    <property type="molecule type" value="Genomic_DNA"/>
</dbReference>
<comment type="subcellular location">
    <subcellularLocation>
        <location evidence="1">Nucleus</location>
    </subcellularLocation>
</comment>
<protein>
    <recommendedName>
        <fullName evidence="3">Elongin-C</fullName>
    </recommendedName>
</protein>
<dbReference type="AlphaFoldDB" id="A0A0R3TMR1"/>
<dbReference type="SUPFAM" id="SSF54695">
    <property type="entry name" value="POZ domain"/>
    <property type="match status" value="1"/>
</dbReference>
<dbReference type="OrthoDB" id="249087at2759"/>
<dbReference type="Pfam" id="PF03931">
    <property type="entry name" value="Skp1_POZ"/>
    <property type="match status" value="1"/>
</dbReference>
<organism evidence="8">
    <name type="scientific">Rodentolepis nana</name>
    <name type="common">Dwarf tapeworm</name>
    <name type="synonym">Hymenolepis nana</name>
    <dbReference type="NCBI Taxonomy" id="102285"/>
    <lineage>
        <taxon>Eukaryota</taxon>
        <taxon>Metazoa</taxon>
        <taxon>Spiralia</taxon>
        <taxon>Lophotrochozoa</taxon>
        <taxon>Platyhelminthes</taxon>
        <taxon>Cestoda</taxon>
        <taxon>Eucestoda</taxon>
        <taxon>Cyclophyllidea</taxon>
        <taxon>Hymenolepididae</taxon>
        <taxon>Rodentolepis</taxon>
    </lineage>
</organism>
<dbReference type="InterPro" id="IPR001232">
    <property type="entry name" value="SKP1-like"/>
</dbReference>
<dbReference type="WBParaSite" id="HNAJ_0000862101-mRNA-1">
    <property type="protein sequence ID" value="HNAJ_0000862101-mRNA-1"/>
    <property type="gene ID" value="HNAJ_0000862101"/>
</dbReference>
<sequence>MSSPNTNELQQLTIYEGIEGPKSEYVKLISSDGFEFVIKRKYANVSETINAMLSGPGRFGINEENTILLSQIPSYILDQVCKYFSFKEHYGNTIIANHKFPISPEASFELLMAANFLNC</sequence>
<dbReference type="FunFam" id="3.30.710.10:FF:000035">
    <property type="entry name" value="Elongin C transcription elongation factor"/>
    <property type="match status" value="1"/>
</dbReference>
<dbReference type="PANTHER" id="PTHR20648">
    <property type="entry name" value="ELONGIN-C"/>
    <property type="match status" value="1"/>
</dbReference>
<evidence type="ECO:0000259" key="5">
    <source>
        <dbReference type="Pfam" id="PF03931"/>
    </source>
</evidence>
<dbReference type="GO" id="GO:0005634">
    <property type="term" value="C:nucleus"/>
    <property type="evidence" value="ECO:0007669"/>
    <property type="project" value="UniProtKB-SubCell"/>
</dbReference>